<dbReference type="RefSeq" id="WP_217682511.1">
    <property type="nucleotide sequence ID" value="NZ_JAHRGL010000049.1"/>
</dbReference>
<name>A0ABS6N0C5_9GAMM</name>
<comment type="caution">
    <text evidence="1">The sequence shown here is derived from an EMBL/GenBank/DDBJ whole genome shotgun (WGS) entry which is preliminary data.</text>
</comment>
<evidence type="ECO:0000313" key="1">
    <source>
        <dbReference type="EMBL" id="MBV2134066.1"/>
    </source>
</evidence>
<dbReference type="Proteomes" id="UP000813068">
    <property type="component" value="Unassembled WGS sequence"/>
</dbReference>
<sequence length="79" mass="8718">MIVINNHRIEEHREFVLEQLIPLIVGHARNSGSPSEAVTLASFFALATILQAEGMSRSTLLQAIDTARLSEHEASEVLH</sequence>
<reference evidence="1 2" key="1">
    <citation type="submission" date="2021-06" db="EMBL/GenBank/DDBJ databases">
        <title>Differences between aerobic and microaerobic xylene degrading microbial communities.</title>
        <authorList>
            <person name="Banerjee S."/>
            <person name="Tancsics A."/>
        </authorList>
    </citation>
    <scope>NUCLEOTIDE SEQUENCE [LARGE SCALE GENOMIC DNA]</scope>
    <source>
        <strain evidence="1 2">MAP12</strain>
    </source>
</reference>
<gene>
    <name evidence="1" type="ORF">KRX52_14900</name>
</gene>
<dbReference type="EMBL" id="JAHRGL010000049">
    <property type="protein sequence ID" value="MBV2134066.1"/>
    <property type="molecule type" value="Genomic_DNA"/>
</dbReference>
<protein>
    <submittedName>
        <fullName evidence="1">Uncharacterized protein</fullName>
    </submittedName>
</protein>
<proteinExistence type="predicted"/>
<evidence type="ECO:0000313" key="2">
    <source>
        <dbReference type="Proteomes" id="UP000813068"/>
    </source>
</evidence>
<keyword evidence="2" id="KW-1185">Reference proteome</keyword>
<organism evidence="1 2">
    <name type="scientific">Geopseudomonas aromaticivorans</name>
    <dbReference type="NCBI Taxonomy" id="2849492"/>
    <lineage>
        <taxon>Bacteria</taxon>
        <taxon>Pseudomonadati</taxon>
        <taxon>Pseudomonadota</taxon>
        <taxon>Gammaproteobacteria</taxon>
        <taxon>Pseudomonadales</taxon>
        <taxon>Pseudomonadaceae</taxon>
        <taxon>Geopseudomonas</taxon>
    </lineage>
</organism>
<accession>A0ABS6N0C5</accession>